<reference evidence="2" key="1">
    <citation type="journal article" date="2014" name="Nat. Commun.">
        <title>The rainbow trout genome provides novel insights into evolution after whole-genome duplication in vertebrates.</title>
        <authorList>
            <person name="Berthelot C."/>
            <person name="Brunet F."/>
            <person name="Chalopin D."/>
            <person name="Juanchich A."/>
            <person name="Bernard M."/>
            <person name="Noel B."/>
            <person name="Bento P."/>
            <person name="Da Silva C."/>
            <person name="Labadie K."/>
            <person name="Alberti A."/>
            <person name="Aury J.M."/>
            <person name="Louis A."/>
            <person name="Dehais P."/>
            <person name="Bardou P."/>
            <person name="Montfort J."/>
            <person name="Klopp C."/>
            <person name="Cabau C."/>
            <person name="Gaspin C."/>
            <person name="Thorgaard G.H."/>
            <person name="Boussaha M."/>
            <person name="Quillet E."/>
            <person name="Guyomard R."/>
            <person name="Galiana D."/>
            <person name="Bobe J."/>
            <person name="Volff J.N."/>
            <person name="Genet C."/>
            <person name="Wincker P."/>
            <person name="Jaillon O."/>
            <person name="Roest Crollius H."/>
            <person name="Guiguen Y."/>
        </authorList>
    </citation>
    <scope>NUCLEOTIDE SEQUENCE [LARGE SCALE GENOMIC DNA]</scope>
</reference>
<name>A0A060YVL2_ONCMY</name>
<evidence type="ECO:0000313" key="2">
    <source>
        <dbReference type="EMBL" id="CDQ93544.1"/>
    </source>
</evidence>
<sequence>MDWLYPRFHKESLAQILCRLGLFVICMGMVLTMSMYPMLRALCVQLHSAFTGSYVPGHHSVLLINCPNEQAAKDIGRK</sequence>
<reference evidence="2" key="2">
    <citation type="submission" date="2014-03" db="EMBL/GenBank/DDBJ databases">
        <authorList>
            <person name="Genoscope - CEA"/>
        </authorList>
    </citation>
    <scope>NUCLEOTIDE SEQUENCE</scope>
</reference>
<protein>
    <submittedName>
        <fullName evidence="2">Uncharacterized protein</fullName>
    </submittedName>
</protein>
<dbReference type="AlphaFoldDB" id="A0A060YVL2"/>
<proteinExistence type="predicted"/>
<gene>
    <name evidence="2" type="ORF">GSONMT00055157001</name>
</gene>
<organism evidence="2 3">
    <name type="scientific">Oncorhynchus mykiss</name>
    <name type="common">Rainbow trout</name>
    <name type="synonym">Salmo gairdneri</name>
    <dbReference type="NCBI Taxonomy" id="8022"/>
    <lineage>
        <taxon>Eukaryota</taxon>
        <taxon>Metazoa</taxon>
        <taxon>Chordata</taxon>
        <taxon>Craniata</taxon>
        <taxon>Vertebrata</taxon>
        <taxon>Euteleostomi</taxon>
        <taxon>Actinopterygii</taxon>
        <taxon>Neopterygii</taxon>
        <taxon>Teleostei</taxon>
        <taxon>Protacanthopterygii</taxon>
        <taxon>Salmoniformes</taxon>
        <taxon>Salmonidae</taxon>
        <taxon>Salmoninae</taxon>
        <taxon>Oncorhynchus</taxon>
    </lineage>
</organism>
<dbReference type="Proteomes" id="UP000193380">
    <property type="component" value="Unassembled WGS sequence"/>
</dbReference>
<keyword evidence="1" id="KW-0812">Transmembrane</keyword>
<dbReference type="EMBL" id="FR915424">
    <property type="protein sequence ID" value="CDQ93544.1"/>
    <property type="molecule type" value="Genomic_DNA"/>
</dbReference>
<keyword evidence="1" id="KW-1133">Transmembrane helix</keyword>
<accession>A0A060YVL2</accession>
<dbReference type="PaxDb" id="8022-A0A060YVL2"/>
<feature type="transmembrane region" description="Helical" evidence="1">
    <location>
        <begin position="12"/>
        <end position="31"/>
    </location>
</feature>
<evidence type="ECO:0000313" key="3">
    <source>
        <dbReference type="Proteomes" id="UP000193380"/>
    </source>
</evidence>
<keyword evidence="1" id="KW-0472">Membrane</keyword>
<evidence type="ECO:0000256" key="1">
    <source>
        <dbReference type="SAM" id="Phobius"/>
    </source>
</evidence>
<dbReference type="STRING" id="8022.A0A060YVL2"/>